<gene>
    <name evidence="4" type="primary">LOC112685938</name>
    <name evidence="2" type="ORF">g.84685</name>
</gene>
<reference evidence="4" key="2">
    <citation type="submission" date="2025-04" db="UniProtKB">
        <authorList>
            <consortium name="RefSeq"/>
        </authorList>
    </citation>
    <scope>IDENTIFICATION</scope>
    <source>
        <tissue evidence="4">Whole body</tissue>
    </source>
</reference>
<keyword evidence="1" id="KW-0472">Membrane</keyword>
<feature type="transmembrane region" description="Helical" evidence="1">
    <location>
        <begin position="36"/>
        <end position="55"/>
    </location>
</feature>
<dbReference type="GeneID" id="112685938"/>
<dbReference type="RefSeq" id="XP_025413784.1">
    <property type="nucleotide sequence ID" value="XM_025557999.1"/>
</dbReference>
<protein>
    <submittedName>
        <fullName evidence="4">Uncharacterized protein LOC112685938</fullName>
    </submittedName>
</protein>
<dbReference type="EMBL" id="GGMS01008756">
    <property type="protein sequence ID" value="MBY77959.1"/>
    <property type="molecule type" value="Transcribed_RNA"/>
</dbReference>
<sequence length="133" mass="15007">MNECLTSALQEYHCRRFSAGVPIRFFSPSFRPLSTTMKTAITLLSFFFFLAMVLGSTESSMYMKHGQHLEPVLEPVSSTVESIPIYKLSRGFEIGSVKERVDKSTLLTAKNINKLKEDEAHKEENAKVKSLIS</sequence>
<reference evidence="2" key="1">
    <citation type="submission" date="2018-04" db="EMBL/GenBank/DDBJ databases">
        <title>Transcriptome assembly of Sipha flava.</title>
        <authorList>
            <person name="Scully E.D."/>
            <person name="Geib S.M."/>
            <person name="Palmer N.A."/>
            <person name="Koch K."/>
            <person name="Bradshaw J."/>
            <person name="Heng-Moss T."/>
            <person name="Sarath G."/>
        </authorList>
    </citation>
    <scope>NUCLEOTIDE SEQUENCE</scope>
</reference>
<dbReference type="Proteomes" id="UP000694846">
    <property type="component" value="Unplaced"/>
</dbReference>
<evidence type="ECO:0000313" key="3">
    <source>
        <dbReference type="Proteomes" id="UP000694846"/>
    </source>
</evidence>
<keyword evidence="3" id="KW-1185">Reference proteome</keyword>
<dbReference type="AlphaFoldDB" id="A0A2S2QJL6"/>
<accession>A0A2S2QJL6</accession>
<name>A0A2S2QJL6_9HEMI</name>
<evidence type="ECO:0000313" key="4">
    <source>
        <dbReference type="RefSeq" id="XP_025413784.1"/>
    </source>
</evidence>
<evidence type="ECO:0000313" key="2">
    <source>
        <dbReference type="EMBL" id="MBY77959.1"/>
    </source>
</evidence>
<evidence type="ECO:0000256" key="1">
    <source>
        <dbReference type="SAM" id="Phobius"/>
    </source>
</evidence>
<dbReference type="OrthoDB" id="6607245at2759"/>
<organism evidence="2">
    <name type="scientific">Sipha flava</name>
    <name type="common">yellow sugarcane aphid</name>
    <dbReference type="NCBI Taxonomy" id="143950"/>
    <lineage>
        <taxon>Eukaryota</taxon>
        <taxon>Metazoa</taxon>
        <taxon>Ecdysozoa</taxon>
        <taxon>Arthropoda</taxon>
        <taxon>Hexapoda</taxon>
        <taxon>Insecta</taxon>
        <taxon>Pterygota</taxon>
        <taxon>Neoptera</taxon>
        <taxon>Paraneoptera</taxon>
        <taxon>Hemiptera</taxon>
        <taxon>Sternorrhyncha</taxon>
        <taxon>Aphidomorpha</taxon>
        <taxon>Aphidoidea</taxon>
        <taxon>Aphididae</taxon>
        <taxon>Sipha</taxon>
    </lineage>
</organism>
<keyword evidence="1" id="KW-1133">Transmembrane helix</keyword>
<keyword evidence="1" id="KW-0812">Transmembrane</keyword>
<proteinExistence type="predicted"/>